<dbReference type="AlphaFoldDB" id="A0A9W4PJF5"/>
<dbReference type="InterPro" id="IPR002878">
    <property type="entry name" value="ChsH2_C"/>
</dbReference>
<evidence type="ECO:0000313" key="2">
    <source>
        <dbReference type="EMBL" id="CAH0312672.1"/>
    </source>
</evidence>
<dbReference type="Proteomes" id="UP000789326">
    <property type="component" value="Unassembled WGS sequence"/>
</dbReference>
<dbReference type="InterPro" id="IPR052513">
    <property type="entry name" value="Thioester_dehydratase-like"/>
</dbReference>
<comment type="caution">
    <text evidence="2">The sequence shown here is derived from an EMBL/GenBank/DDBJ whole genome shotgun (WGS) entry which is preliminary data.</text>
</comment>
<name>A0A9W4PJF5_9BACI</name>
<dbReference type="RefSeq" id="WP_230304131.1">
    <property type="nucleotide sequence ID" value="NZ_CAKKMG010000144.1"/>
</dbReference>
<sequence>MELSAKYCTKCDQILSTDKYHCPVCFSENLKDRQLSGKGKVYSYTKIHAAPEQFANQSPYFVILVHLDEGLKITARYNENSVYIGEKVELKSVKDRAYYFSR</sequence>
<feature type="domain" description="ChsH2 C-terminal OB-fold" evidence="1">
    <location>
        <begin position="33"/>
        <end position="90"/>
    </location>
</feature>
<gene>
    <name evidence="2" type="ORF">SRABI133_05004</name>
</gene>
<proteinExistence type="predicted"/>
<reference evidence="2" key="1">
    <citation type="submission" date="2021-11" db="EMBL/GenBank/DDBJ databases">
        <authorList>
            <person name="Bulgarelli D."/>
        </authorList>
    </citation>
    <scope>NUCLEOTIDE SEQUENCE</scope>
    <source>
        <strain evidence="2">Bi133</strain>
    </source>
</reference>
<evidence type="ECO:0000313" key="3">
    <source>
        <dbReference type="Proteomes" id="UP000789326"/>
    </source>
</evidence>
<organism evidence="2 3">
    <name type="scientific">Peribacillus simplex</name>
    <dbReference type="NCBI Taxonomy" id="1478"/>
    <lineage>
        <taxon>Bacteria</taxon>
        <taxon>Bacillati</taxon>
        <taxon>Bacillota</taxon>
        <taxon>Bacilli</taxon>
        <taxon>Bacillales</taxon>
        <taxon>Bacillaceae</taxon>
        <taxon>Peribacillus</taxon>
    </lineage>
</organism>
<dbReference type="Pfam" id="PF01796">
    <property type="entry name" value="OB_ChsH2_C"/>
    <property type="match status" value="1"/>
</dbReference>
<accession>A0A9W4PJF5</accession>
<dbReference type="SUPFAM" id="SSF50249">
    <property type="entry name" value="Nucleic acid-binding proteins"/>
    <property type="match status" value="1"/>
</dbReference>
<evidence type="ECO:0000259" key="1">
    <source>
        <dbReference type="Pfam" id="PF01796"/>
    </source>
</evidence>
<dbReference type="InterPro" id="IPR012340">
    <property type="entry name" value="NA-bd_OB-fold"/>
</dbReference>
<dbReference type="EMBL" id="CAKKMG010000144">
    <property type="protein sequence ID" value="CAH0312672.1"/>
    <property type="molecule type" value="Genomic_DNA"/>
</dbReference>
<protein>
    <recommendedName>
        <fullName evidence="1">ChsH2 C-terminal OB-fold domain-containing protein</fullName>
    </recommendedName>
</protein>
<dbReference type="PANTHER" id="PTHR34075:SF5">
    <property type="entry name" value="BLR3430 PROTEIN"/>
    <property type="match status" value="1"/>
</dbReference>
<dbReference type="PANTHER" id="PTHR34075">
    <property type="entry name" value="BLR3430 PROTEIN"/>
    <property type="match status" value="1"/>
</dbReference>